<dbReference type="InterPro" id="IPR015943">
    <property type="entry name" value="WD40/YVTN_repeat-like_dom_sf"/>
</dbReference>
<dbReference type="PROSITE" id="PS50082">
    <property type="entry name" value="WD_REPEATS_2"/>
    <property type="match status" value="4"/>
</dbReference>
<organism evidence="9 10">
    <name type="scientific">Maioricimonas rarisocia</name>
    <dbReference type="NCBI Taxonomy" id="2528026"/>
    <lineage>
        <taxon>Bacteria</taxon>
        <taxon>Pseudomonadati</taxon>
        <taxon>Planctomycetota</taxon>
        <taxon>Planctomycetia</taxon>
        <taxon>Planctomycetales</taxon>
        <taxon>Planctomycetaceae</taxon>
        <taxon>Maioricimonas</taxon>
    </lineage>
</organism>
<evidence type="ECO:0000313" key="9">
    <source>
        <dbReference type="EMBL" id="QDU38457.1"/>
    </source>
</evidence>
<keyword evidence="4 6" id="KW-0067">ATP-binding</keyword>
<evidence type="ECO:0000256" key="1">
    <source>
        <dbReference type="ARBA" id="ARBA00022574"/>
    </source>
</evidence>
<dbReference type="SUPFAM" id="SSF50969">
    <property type="entry name" value="YVTN repeat-like/Quinoprotein amine dehydrogenase"/>
    <property type="match status" value="1"/>
</dbReference>
<dbReference type="PANTHER" id="PTHR19848">
    <property type="entry name" value="WD40 REPEAT PROTEIN"/>
    <property type="match status" value="1"/>
</dbReference>
<gene>
    <name evidence="9" type="primary">pknB_19</name>
    <name evidence="9" type="ORF">Mal4_27840</name>
</gene>
<dbReference type="Gene3D" id="3.30.200.20">
    <property type="entry name" value="Phosphorylase Kinase, domain 1"/>
    <property type="match status" value="1"/>
</dbReference>
<dbReference type="Gene3D" id="2.130.10.10">
    <property type="entry name" value="YVTN repeat-like/Quinoprotein amine dehydrogenase"/>
    <property type="match status" value="6"/>
</dbReference>
<dbReference type="InterPro" id="IPR011044">
    <property type="entry name" value="Quino_amine_DH_bsu"/>
</dbReference>
<dbReference type="Proteomes" id="UP000320496">
    <property type="component" value="Chromosome"/>
</dbReference>
<keyword evidence="9" id="KW-0808">Transferase</keyword>
<feature type="repeat" description="WD" evidence="5">
    <location>
        <begin position="1690"/>
        <end position="1731"/>
    </location>
</feature>
<dbReference type="OrthoDB" id="500858at2"/>
<dbReference type="GO" id="GO:0004674">
    <property type="term" value="F:protein serine/threonine kinase activity"/>
    <property type="evidence" value="ECO:0007669"/>
    <property type="project" value="UniProtKB-EC"/>
</dbReference>
<dbReference type="KEGG" id="mri:Mal4_27840"/>
<evidence type="ECO:0000313" key="10">
    <source>
        <dbReference type="Proteomes" id="UP000320496"/>
    </source>
</evidence>
<reference evidence="9 10" key="1">
    <citation type="submission" date="2019-02" db="EMBL/GenBank/DDBJ databases">
        <title>Deep-cultivation of Planctomycetes and their phenomic and genomic characterization uncovers novel biology.</title>
        <authorList>
            <person name="Wiegand S."/>
            <person name="Jogler M."/>
            <person name="Boedeker C."/>
            <person name="Pinto D."/>
            <person name="Vollmers J."/>
            <person name="Rivas-Marin E."/>
            <person name="Kohn T."/>
            <person name="Peeters S.H."/>
            <person name="Heuer A."/>
            <person name="Rast P."/>
            <person name="Oberbeckmann S."/>
            <person name="Bunk B."/>
            <person name="Jeske O."/>
            <person name="Meyerdierks A."/>
            <person name="Storesund J.E."/>
            <person name="Kallscheuer N."/>
            <person name="Luecker S."/>
            <person name="Lage O.M."/>
            <person name="Pohl T."/>
            <person name="Merkel B.J."/>
            <person name="Hornburger P."/>
            <person name="Mueller R.-W."/>
            <person name="Bruemmer F."/>
            <person name="Labrenz M."/>
            <person name="Spormann A.M."/>
            <person name="Op den Camp H."/>
            <person name="Overmann J."/>
            <person name="Amann R."/>
            <person name="Jetten M.S.M."/>
            <person name="Mascher T."/>
            <person name="Medema M.H."/>
            <person name="Devos D.P."/>
            <person name="Kaster A.-K."/>
            <person name="Ovreas L."/>
            <person name="Rohde M."/>
            <person name="Galperin M.Y."/>
            <person name="Jogler C."/>
        </authorList>
    </citation>
    <scope>NUCLEOTIDE SEQUENCE [LARGE SCALE GENOMIC DNA]</scope>
    <source>
        <strain evidence="9 10">Mal4</strain>
    </source>
</reference>
<feature type="repeat" description="WD" evidence="5">
    <location>
        <begin position="1317"/>
        <end position="1360"/>
    </location>
</feature>
<dbReference type="InterPro" id="IPR008271">
    <property type="entry name" value="Ser/Thr_kinase_AS"/>
</dbReference>
<feature type="binding site" evidence="6">
    <location>
        <position position="101"/>
    </location>
    <ligand>
        <name>ATP</name>
        <dbReference type="ChEBI" id="CHEBI:30616"/>
    </ligand>
</feature>
<keyword evidence="3 6" id="KW-0547">Nucleotide-binding</keyword>
<evidence type="ECO:0000256" key="5">
    <source>
        <dbReference type="PROSITE-ProRule" id="PRU00221"/>
    </source>
</evidence>
<dbReference type="SUPFAM" id="SSF50998">
    <property type="entry name" value="Quinoprotein alcohol dehydrogenase-like"/>
    <property type="match status" value="2"/>
</dbReference>
<dbReference type="InterPro" id="IPR011009">
    <property type="entry name" value="Kinase-like_dom_sf"/>
</dbReference>
<accession>A0A517Z7K7</accession>
<feature type="region of interest" description="Disordered" evidence="7">
    <location>
        <begin position="332"/>
        <end position="361"/>
    </location>
</feature>
<evidence type="ECO:0000256" key="7">
    <source>
        <dbReference type="SAM" id="MobiDB-lite"/>
    </source>
</evidence>
<keyword evidence="9" id="KW-0418">Kinase</keyword>
<evidence type="ECO:0000256" key="6">
    <source>
        <dbReference type="PROSITE-ProRule" id="PRU10141"/>
    </source>
</evidence>
<dbReference type="PANTHER" id="PTHR19848:SF8">
    <property type="entry name" value="F-BOX AND WD REPEAT DOMAIN CONTAINING 7"/>
    <property type="match status" value="1"/>
</dbReference>
<evidence type="ECO:0000256" key="2">
    <source>
        <dbReference type="ARBA" id="ARBA00022737"/>
    </source>
</evidence>
<feature type="repeat" description="WD" evidence="5">
    <location>
        <begin position="1661"/>
        <end position="1690"/>
    </location>
</feature>
<evidence type="ECO:0000259" key="8">
    <source>
        <dbReference type="PROSITE" id="PS50011"/>
    </source>
</evidence>
<dbReference type="PROSITE" id="PS00107">
    <property type="entry name" value="PROTEIN_KINASE_ATP"/>
    <property type="match status" value="1"/>
</dbReference>
<dbReference type="EMBL" id="CP036275">
    <property type="protein sequence ID" value="QDU38457.1"/>
    <property type="molecule type" value="Genomic_DNA"/>
</dbReference>
<dbReference type="SMART" id="SM00220">
    <property type="entry name" value="S_TKc"/>
    <property type="match status" value="1"/>
</dbReference>
<feature type="repeat" description="WD" evidence="5">
    <location>
        <begin position="1276"/>
        <end position="1307"/>
    </location>
</feature>
<dbReference type="Pfam" id="PF00069">
    <property type="entry name" value="Pkinase"/>
    <property type="match status" value="1"/>
</dbReference>
<dbReference type="InterPro" id="IPR036322">
    <property type="entry name" value="WD40_repeat_dom_sf"/>
</dbReference>
<name>A0A517Z7K7_9PLAN</name>
<evidence type="ECO:0000256" key="4">
    <source>
        <dbReference type="ARBA" id="ARBA00022840"/>
    </source>
</evidence>
<dbReference type="SUPFAM" id="SSF50978">
    <property type="entry name" value="WD40 repeat-like"/>
    <property type="match status" value="1"/>
</dbReference>
<keyword evidence="1 5" id="KW-0853">WD repeat</keyword>
<keyword evidence="2" id="KW-0677">Repeat</keyword>
<evidence type="ECO:0000256" key="3">
    <source>
        <dbReference type="ARBA" id="ARBA00022741"/>
    </source>
</evidence>
<dbReference type="PROSITE" id="PS00108">
    <property type="entry name" value="PROTEIN_KINASE_ST"/>
    <property type="match status" value="1"/>
</dbReference>
<dbReference type="InterPro" id="IPR011047">
    <property type="entry name" value="Quinoprotein_ADH-like_sf"/>
</dbReference>
<keyword evidence="10" id="KW-1185">Reference proteome</keyword>
<dbReference type="SMART" id="SM00320">
    <property type="entry name" value="WD40"/>
    <property type="match status" value="13"/>
</dbReference>
<dbReference type="Gene3D" id="1.10.510.10">
    <property type="entry name" value="Transferase(Phosphotransferase) domain 1"/>
    <property type="match status" value="1"/>
</dbReference>
<dbReference type="Pfam" id="PF00400">
    <property type="entry name" value="WD40"/>
    <property type="match status" value="5"/>
</dbReference>
<dbReference type="GO" id="GO:0005524">
    <property type="term" value="F:ATP binding"/>
    <property type="evidence" value="ECO:0007669"/>
    <property type="project" value="UniProtKB-UniRule"/>
</dbReference>
<feature type="compositionally biased region" description="Low complexity" evidence="7">
    <location>
        <begin position="332"/>
        <end position="342"/>
    </location>
</feature>
<feature type="domain" description="Protein kinase" evidence="8">
    <location>
        <begin position="72"/>
        <end position="333"/>
    </location>
</feature>
<dbReference type="EC" id="2.7.11.1" evidence="9"/>
<dbReference type="PROSITE" id="PS50011">
    <property type="entry name" value="PROTEIN_KINASE_DOM"/>
    <property type="match status" value="1"/>
</dbReference>
<dbReference type="InterPro" id="IPR017441">
    <property type="entry name" value="Protein_kinase_ATP_BS"/>
</dbReference>
<feature type="region of interest" description="Disordered" evidence="7">
    <location>
        <begin position="494"/>
        <end position="536"/>
    </location>
</feature>
<sequence>MAMTVAELAQQLEATGLLSSAELTDARQRISSSATDSGESLAKQLVRDGKLTRFQAQLAYGGKAKSLVLGSYVVLDKLGEGGMGQVYKARHRHMKREVAIKLLARQHVKSKMARQRFLREVEAAARLTHPNIVAAFDASEHRGTYFLVMEYVQGQDLKSLVETSGPLQPTQAVKCLLQAARGLAFAHSQNVVHRDIKPSNLLLDEEGTVKVLDMGLARFEDNVDEAGGLTGTGMVMGTVDYMAPEQGMDARTADQRADIYSLGCTLYYLLTGRAVFEEDTVLKRIMAHQTHPIPRLPVDDAVLQSLFERLLAKKVEDRVQTANELISELEQWQQQQSQGGSLPAVTPGRSETSSSLNLAEGAAGAPVAAKRKAKQAKPDAPYQQTVDMVDTGGGMTAETITSPTEEADLPLIVADDPVSNRLHRKSRPALAGSEGLLAGRRKTLFWSGGGGIILLGAMFFAFSGPDDSGEAPPDQQAAATTDAANDDALAKADISGDAPEWPDFEQHQQLSPLGSWSPAPLPPYTGGRPLKITGGHPLPGILEQQTTQHEAAPRWNVDTFWPRGRVTVARYSPDGKWLALGSDEGHVRLYDSATPTKCVLLPGLTQIIGDIAWHPDSRRIAVAKQGSVRVWDIDGNCLLEITQAIDSRTVDWIDDGSTLAIGSEFPDHQGNEFLTLFDEQGEKIGALPGDRDLGVLQGNIAWSPDSTQCAAIHTDGAVRVWQLSEGTSEVLTQLDPEAGKPLCSIAWSSADWIAVAAGKEILFFGPDRTLQQTMPFAGAAGLRWDRSGTRLVAGTSSLRVWDVTEGKRVAPTDVDWVPEFKDSGSSGWSIAHEWAPDGSHIVRAGGQLDVFDPELTQKLSASPRYLRRTHRTRWSPDGARLLTISWRGPARVWSATGQLLQKTATECTEGCWSSDSSRWYAVVPEGLVEMRTSGPAWTLTQKPYEAVAVSPDGMLLAGTVADSSKPRTIDILSAQGTIVRHISLPGEYTDVALDWSAASNRLLVDHGGEYHIIEPDQGWKVTSLPGSRGNANAFWTPDGTMITDPGYQILHTDGTVETTPLPYLAAWRPSGKEAMGAIGNISIYDRKGNALRQRDSNLAHFDPRMADWNPEQPLLGQHNYVSLVSAMHADSLEPYWTAVLLPDGRHVSFSAAGEILDGDAGAIEEWLVYYVATEENRVETLRPSEFFQRIGEPFDLTKPETPVEPTEVPMPDAEQAAASPNAFKVTLAPEEQRLRMRDPRLPRFQSDVKPRRPLGAFAAVPAPDPVNGVISWSIEPRQHRSSVRCIDVNRDGIIATGGSRDCAIRLWTPEGELLKVLTGHQSDVVSVQFSPNGKTLASVCPGPGDYIALWDVASGQLLRTIDVRNWHGRLRWSPQGDRLLHCGSDTLEVSDPRTGRQLAASEPIRLAPEAAWSPDGKQIFVASAQSGVGWVLEAATLTIERQLQVPTLVYGLDWSPDGRWIALANEKDATIWDTRSFAVRHRLEVPAFCVQFSRDGSRLAVGGKELVIYDTDDWSRVQESENWSGSHGGLSDVAWTPDDDRIFTTYYGLDVASGETIRLPFQRRFTQIALASSGDGKQIATGTQQQLKIWEAETGRLTASYPIVGGQHYPLMWQPGGNLLLRIDNRPESGNHQLTLIDARTGEIVHHFAGHPNSGHTAGCWAPDGSRFATIGEDGVCRLWDPQTGEKLQELVHDDALWYLTWSHDGKRIACGTVYSEIAVWDVEAERLLHTFDQLAANFNPPAGWNVLTAGAPFTFLRDTNELMIMHDQSFEVGNVRTGEIRSLGQKLAVDATGVERQGGNRLTLGFSPDFSHFGLYGGDQDYHLFEPGQKLGRALRWFVTPLWLDDSRRLVGGDDHYGYVRGYDLRTHRFLGTLLPQLPDGHWAVLGRDGSCTGSEGVEEHLVVVALLRDGSINTYSLDEFADRFRWKNDPDSVRFLGTGR</sequence>
<dbReference type="SUPFAM" id="SSF50952">
    <property type="entry name" value="Soluble quinoprotein glucose dehydrogenase"/>
    <property type="match status" value="1"/>
</dbReference>
<protein>
    <submittedName>
        <fullName evidence="9">Serine/threonine-protein kinase PknB</fullName>
        <ecNumber evidence="9">2.7.11.1</ecNumber>
    </submittedName>
</protein>
<dbReference type="CDD" id="cd14014">
    <property type="entry name" value="STKc_PknB_like"/>
    <property type="match status" value="1"/>
</dbReference>
<dbReference type="InterPro" id="IPR000719">
    <property type="entry name" value="Prot_kinase_dom"/>
</dbReference>
<dbReference type="InterPro" id="IPR011041">
    <property type="entry name" value="Quinoprot_gluc/sorb_DH_b-prop"/>
</dbReference>
<proteinExistence type="predicted"/>
<dbReference type="SUPFAM" id="SSF56112">
    <property type="entry name" value="Protein kinase-like (PK-like)"/>
    <property type="match status" value="1"/>
</dbReference>
<dbReference type="InterPro" id="IPR001680">
    <property type="entry name" value="WD40_rpt"/>
</dbReference>